<keyword evidence="2" id="KW-1185">Reference proteome</keyword>
<name>A0ABS1ECQ2_9BURK</name>
<comment type="caution">
    <text evidence="1">The sequence shown here is derived from an EMBL/GenBank/DDBJ whole genome shotgun (WGS) entry which is preliminary data.</text>
</comment>
<proteinExistence type="predicted"/>
<evidence type="ECO:0000313" key="1">
    <source>
        <dbReference type="EMBL" id="MBK1780668.1"/>
    </source>
</evidence>
<reference evidence="1 2" key="1">
    <citation type="submission" date="2020-12" db="EMBL/GenBank/DDBJ databases">
        <authorList>
            <person name="Lu T."/>
            <person name="Wang Q."/>
            <person name="Han X."/>
        </authorList>
    </citation>
    <scope>NUCLEOTIDE SEQUENCE [LARGE SCALE GENOMIC DNA]</scope>
    <source>
        <strain evidence="1 2">WQ 585</strain>
    </source>
</reference>
<dbReference type="Pfam" id="PF02643">
    <property type="entry name" value="DUF192"/>
    <property type="match status" value="1"/>
</dbReference>
<dbReference type="Gene3D" id="2.60.120.1140">
    <property type="entry name" value="Protein of unknown function DUF192"/>
    <property type="match status" value="1"/>
</dbReference>
<sequence length="104" mass="12161">MKLYHASTFWQRFKGLLGKKNWPRNQALLIRPCNSVHTVGMRFPISVIFLARDYRVLKVVPCLKPWQFAYCRKAYCVLELAAGVLPNNEPLCFRQACQLVEEIF</sequence>
<evidence type="ECO:0000313" key="2">
    <source>
        <dbReference type="Proteomes" id="UP000635316"/>
    </source>
</evidence>
<dbReference type="EMBL" id="JAENGP010000004">
    <property type="protein sequence ID" value="MBK1780668.1"/>
    <property type="molecule type" value="Genomic_DNA"/>
</dbReference>
<gene>
    <name evidence="1" type="ORF">JHL22_05500</name>
</gene>
<organism evidence="1 2">
    <name type="scientific">Advenella mandrilli</name>
    <dbReference type="NCBI Taxonomy" id="2800330"/>
    <lineage>
        <taxon>Bacteria</taxon>
        <taxon>Pseudomonadati</taxon>
        <taxon>Pseudomonadota</taxon>
        <taxon>Betaproteobacteria</taxon>
        <taxon>Burkholderiales</taxon>
        <taxon>Alcaligenaceae</taxon>
    </lineage>
</organism>
<protein>
    <submittedName>
        <fullName evidence="1">DUF192 domain-containing protein</fullName>
    </submittedName>
</protein>
<dbReference type="Proteomes" id="UP000635316">
    <property type="component" value="Unassembled WGS sequence"/>
</dbReference>
<accession>A0ABS1ECQ2</accession>
<dbReference type="InterPro" id="IPR038695">
    <property type="entry name" value="Saro_0823-like_sf"/>
</dbReference>
<dbReference type="InterPro" id="IPR003795">
    <property type="entry name" value="DUF192"/>
</dbReference>
<dbReference type="RefSeq" id="WP_200234761.1">
    <property type="nucleotide sequence ID" value="NZ_JAENGP010000004.1"/>
</dbReference>